<keyword evidence="1" id="KW-0812">Transmembrane</keyword>
<dbReference type="Proteomes" id="UP000249720">
    <property type="component" value="Unassembled WGS sequence"/>
</dbReference>
<proteinExistence type="predicted"/>
<dbReference type="EMBL" id="QKZV01000005">
    <property type="protein sequence ID" value="PZX62212.1"/>
    <property type="molecule type" value="Genomic_DNA"/>
</dbReference>
<dbReference type="RefSeq" id="WP_111295246.1">
    <property type="nucleotide sequence ID" value="NZ_QKZV01000005.1"/>
</dbReference>
<dbReference type="InterPro" id="IPR025665">
    <property type="entry name" value="Beta-barrel_OMP_2"/>
</dbReference>
<comment type="caution">
    <text evidence="3">The sequence shown here is derived from an EMBL/GenBank/DDBJ whole genome shotgun (WGS) entry which is preliminary data.</text>
</comment>
<keyword evidence="4" id="KW-1185">Reference proteome</keyword>
<protein>
    <submittedName>
        <fullName evidence="3">Outer membrane protein with beta-barrel domain</fullName>
    </submittedName>
</protein>
<keyword evidence="1" id="KW-1133">Transmembrane helix</keyword>
<feature type="domain" description="Outer membrane protein beta-barrel" evidence="2">
    <location>
        <begin position="274"/>
        <end position="455"/>
    </location>
</feature>
<evidence type="ECO:0000313" key="3">
    <source>
        <dbReference type="EMBL" id="PZX62212.1"/>
    </source>
</evidence>
<evidence type="ECO:0000256" key="1">
    <source>
        <dbReference type="SAM" id="Phobius"/>
    </source>
</evidence>
<reference evidence="3 4" key="1">
    <citation type="submission" date="2018-06" db="EMBL/GenBank/DDBJ databases">
        <title>Genomic Encyclopedia of Archaeal and Bacterial Type Strains, Phase II (KMG-II): from individual species to whole genera.</title>
        <authorList>
            <person name="Goeker M."/>
        </authorList>
    </citation>
    <scope>NUCLEOTIDE SEQUENCE [LARGE SCALE GENOMIC DNA]</scope>
    <source>
        <strain evidence="3 4">DSM 23241</strain>
    </source>
</reference>
<evidence type="ECO:0000313" key="4">
    <source>
        <dbReference type="Proteomes" id="UP000249720"/>
    </source>
</evidence>
<organism evidence="3 4">
    <name type="scientific">Hydrotalea sandarakina</name>
    <dbReference type="NCBI Taxonomy" id="1004304"/>
    <lineage>
        <taxon>Bacteria</taxon>
        <taxon>Pseudomonadati</taxon>
        <taxon>Bacteroidota</taxon>
        <taxon>Chitinophagia</taxon>
        <taxon>Chitinophagales</taxon>
        <taxon>Chitinophagaceae</taxon>
        <taxon>Hydrotalea</taxon>
    </lineage>
</organism>
<name>A0A2W7TFZ0_9BACT</name>
<evidence type="ECO:0000259" key="2">
    <source>
        <dbReference type="Pfam" id="PF13568"/>
    </source>
</evidence>
<feature type="transmembrane region" description="Helical" evidence="1">
    <location>
        <begin position="46"/>
        <end position="66"/>
    </location>
</feature>
<gene>
    <name evidence="3" type="ORF">LX80_01692</name>
</gene>
<sequence length="485" mass="55758">MESNFRKYDEFEQFLQDEVKNHRMYPSEQVWDKIRTELHGKGSWKALTFIAIFIILSLTITTIYNYPPKNIFTKTYTPISIASLNSVNGKVGTDEKTTLLEQSINPSALTNKTINKINQNLYTTSYSENHATALHQLKVEDKNMIISANSLNHTLQNVSIISKHINANNDLPELIPTESFKNNSYPSGNTQTMTGSGFVLYPNFNLLNQKNREVGYKKSITTTAYNNSKRINNEWKLSKFSYQLYITPSISYRNLEDNQERLNYAQLSTFALNSPVNSNNLVNNNVNAVVHHKPALGMEAGGAILYRLNKNLQIKTGLQFNIRQYYIDAYWAPFNIATIAYVRNHQLDSVNMLSAYSNTSGYQNAKLDNKLYQISMPIGLQWSFLPNSKIGVDAGITFQPTLTLNKNVYLLSTDYKYYTNGASFFRKWNANTGVDLNITYKTANRTWFIGPQIRYQHFPTYNDLYPIKEFRWDYGIKVGFTQPIR</sequence>
<dbReference type="OrthoDB" id="630606at2"/>
<dbReference type="Pfam" id="PF13568">
    <property type="entry name" value="OMP_b-brl_2"/>
    <property type="match status" value="1"/>
</dbReference>
<accession>A0A2W7TFZ0</accession>
<dbReference type="AlphaFoldDB" id="A0A2W7TFZ0"/>
<keyword evidence="1" id="KW-0472">Membrane</keyword>